<protein>
    <submittedName>
        <fullName evidence="1">Uncharacterized protein</fullName>
    </submittedName>
</protein>
<keyword evidence="2" id="KW-1185">Reference proteome</keyword>
<sequence>MHILFHWMFVVIICKTKCQQMLNEELTIVEKPGENINIKQTNIERRFIEDLDDEEWHVAHLRGALMDGRRDCKTETFADKARRYRKMLKEDGGRVQYVSSKPLVVKPEDIVIDSCKAHDDMEDRFANVTMKVTSANFNFTGAQNATVAVNATTATMADTTAKLDFKATTVQSKVDPNKLKKEDEAKNDTRRGEYMFSSVEYYDESIEFDSELCPDAVEIIGLEIDQLRSYDLECEMTVEWRSLE</sequence>
<proteinExistence type="predicted"/>
<dbReference type="EMBL" id="CM056781">
    <property type="protein sequence ID" value="KAJ8734466.1"/>
    <property type="molecule type" value="Genomic_DNA"/>
</dbReference>
<accession>A0ACC2R7J0</accession>
<gene>
    <name evidence="1" type="ORF">PYW08_013716</name>
</gene>
<dbReference type="Proteomes" id="UP001231649">
    <property type="component" value="Chromosome 5"/>
</dbReference>
<name>A0ACC2R7J0_9NEOP</name>
<evidence type="ECO:0000313" key="1">
    <source>
        <dbReference type="EMBL" id="KAJ8734466.1"/>
    </source>
</evidence>
<comment type="caution">
    <text evidence="1">The sequence shown here is derived from an EMBL/GenBank/DDBJ whole genome shotgun (WGS) entry which is preliminary data.</text>
</comment>
<organism evidence="1 2">
    <name type="scientific">Mythimna loreyi</name>
    <dbReference type="NCBI Taxonomy" id="667449"/>
    <lineage>
        <taxon>Eukaryota</taxon>
        <taxon>Metazoa</taxon>
        <taxon>Ecdysozoa</taxon>
        <taxon>Arthropoda</taxon>
        <taxon>Hexapoda</taxon>
        <taxon>Insecta</taxon>
        <taxon>Pterygota</taxon>
        <taxon>Neoptera</taxon>
        <taxon>Endopterygota</taxon>
        <taxon>Lepidoptera</taxon>
        <taxon>Glossata</taxon>
        <taxon>Ditrysia</taxon>
        <taxon>Noctuoidea</taxon>
        <taxon>Noctuidae</taxon>
        <taxon>Noctuinae</taxon>
        <taxon>Hadenini</taxon>
        <taxon>Mythimna</taxon>
    </lineage>
</organism>
<evidence type="ECO:0000313" key="2">
    <source>
        <dbReference type="Proteomes" id="UP001231649"/>
    </source>
</evidence>
<reference evidence="1" key="1">
    <citation type="submission" date="2023-03" db="EMBL/GenBank/DDBJ databases">
        <title>Chromosome-level genomes of two armyworms, Mythimna separata and Mythimna loreyi, provide insights into the biosynthesis and reception of sex pheromones.</title>
        <authorList>
            <person name="Zhao H."/>
        </authorList>
    </citation>
    <scope>NUCLEOTIDE SEQUENCE</scope>
    <source>
        <strain evidence="1">BeijingLab</strain>
    </source>
</reference>